<keyword evidence="2" id="KW-1133">Transmembrane helix</keyword>
<evidence type="ECO:0000313" key="3">
    <source>
        <dbReference type="EMBL" id="BDP44551.1"/>
    </source>
</evidence>
<evidence type="ECO:0000256" key="2">
    <source>
        <dbReference type="SAM" id="Phobius"/>
    </source>
</evidence>
<dbReference type="PANTHER" id="PTHR43298">
    <property type="entry name" value="MULTIDRUG RESISTANCE PROTEIN NORM-RELATED"/>
    <property type="match status" value="1"/>
</dbReference>
<keyword evidence="2" id="KW-0812">Transmembrane</keyword>
<feature type="transmembrane region" description="Helical" evidence="2">
    <location>
        <begin position="43"/>
        <end position="68"/>
    </location>
</feature>
<dbReference type="Proteomes" id="UP001064971">
    <property type="component" value="Plasmid pDAETH-3"/>
</dbReference>
<keyword evidence="1" id="KW-0813">Transport</keyword>
<dbReference type="RefSeq" id="WP_264778801.1">
    <property type="nucleotide sequence ID" value="NZ_AP026563.1"/>
</dbReference>
<dbReference type="Pfam" id="PF01554">
    <property type="entry name" value="MatE"/>
    <property type="match status" value="1"/>
</dbReference>
<dbReference type="InterPro" id="IPR002528">
    <property type="entry name" value="MATE_fam"/>
</dbReference>
<accession>A0ABN6RML2</accession>
<evidence type="ECO:0008006" key="5">
    <source>
        <dbReference type="Google" id="ProtNLM"/>
    </source>
</evidence>
<evidence type="ECO:0000256" key="1">
    <source>
        <dbReference type="ARBA" id="ARBA00022448"/>
    </source>
</evidence>
<geneLocation type="plasmid" evidence="3 4">
    <name>pDAETH-3</name>
</geneLocation>
<protein>
    <recommendedName>
        <fullName evidence="5">MATE family efflux transporter</fullName>
    </recommendedName>
</protein>
<sequence length="169" mass="17314">MRWAAGHFPPRTQDLQVLAWPTIAENLLQSAVGFADSFFVSRLGLGAVAAVGVSNALLQVFFAVFLAVATTSGTFSARATGAGDVAAFQRATMQALWLAVAVGLAYGLFALVLAGPLLTVMGAAPEVRSAGETYFRIVAVPSAIIAVMYAAGAVLRGAGDTRAALRAGL</sequence>
<proteinExistence type="predicted"/>
<dbReference type="InterPro" id="IPR050222">
    <property type="entry name" value="MATE_MdtK"/>
</dbReference>
<feature type="transmembrane region" description="Helical" evidence="2">
    <location>
        <begin position="134"/>
        <end position="155"/>
    </location>
</feature>
<keyword evidence="3" id="KW-0614">Plasmid</keyword>
<dbReference type="EMBL" id="AP026563">
    <property type="protein sequence ID" value="BDP44551.1"/>
    <property type="molecule type" value="Genomic_DNA"/>
</dbReference>
<gene>
    <name evidence="3" type="ORF">DAETH_45200</name>
</gene>
<name>A0ABN6RML2_9DEIO</name>
<dbReference type="PANTHER" id="PTHR43298:SF2">
    <property type="entry name" value="FMN_FAD EXPORTER YEEO-RELATED"/>
    <property type="match status" value="1"/>
</dbReference>
<keyword evidence="2" id="KW-0472">Membrane</keyword>
<organism evidence="3 4">
    <name type="scientific">Deinococcus aetherius</name>
    <dbReference type="NCBI Taxonomy" id="200252"/>
    <lineage>
        <taxon>Bacteria</taxon>
        <taxon>Thermotogati</taxon>
        <taxon>Deinococcota</taxon>
        <taxon>Deinococci</taxon>
        <taxon>Deinococcales</taxon>
        <taxon>Deinococcaceae</taxon>
        <taxon>Deinococcus</taxon>
    </lineage>
</organism>
<reference evidence="3" key="1">
    <citation type="submission" date="2022-07" db="EMBL/GenBank/DDBJ databases">
        <title>Complete Genome Sequence of the Radioresistant Bacterium Deinococcus aetherius ST0316, Isolated from the Air Dust collected in Lower Stratosphere above Japan.</title>
        <authorList>
            <person name="Satoh K."/>
            <person name="Hagiwara K."/>
            <person name="Katsumata K."/>
            <person name="Kubo A."/>
            <person name="Yokobori S."/>
            <person name="Yamagishi A."/>
            <person name="Oono Y."/>
            <person name="Narumi I."/>
        </authorList>
    </citation>
    <scope>NUCLEOTIDE SEQUENCE</scope>
    <source>
        <strain evidence="3">ST0316</strain>
        <plasmid evidence="3">pDAETH-3</plasmid>
    </source>
</reference>
<feature type="transmembrane region" description="Helical" evidence="2">
    <location>
        <begin position="95"/>
        <end position="114"/>
    </location>
</feature>
<evidence type="ECO:0000313" key="4">
    <source>
        <dbReference type="Proteomes" id="UP001064971"/>
    </source>
</evidence>
<keyword evidence="4" id="KW-1185">Reference proteome</keyword>